<evidence type="ECO:0000313" key="2">
    <source>
        <dbReference type="EMBL" id="KAA1116137.1"/>
    </source>
</evidence>
<gene>
    <name evidence="2" type="ORF">PGT21_001980</name>
    <name evidence="3" type="ORF">PGTUg99_009420</name>
</gene>
<proteinExistence type="predicted"/>
<evidence type="ECO:0000313" key="5">
    <source>
        <dbReference type="Proteomes" id="UP000325313"/>
    </source>
</evidence>
<dbReference type="EMBL" id="VDEP01000046">
    <property type="protein sequence ID" value="KAA1134718.1"/>
    <property type="molecule type" value="Genomic_DNA"/>
</dbReference>
<name>A0A5B0QS96_PUCGR</name>
<reference evidence="4 5" key="1">
    <citation type="submission" date="2019-05" db="EMBL/GenBank/DDBJ databases">
        <title>Emergence of the Ug99 lineage of the wheat stem rust pathogen through somatic hybridization.</title>
        <authorList>
            <person name="Li F."/>
            <person name="Upadhyaya N.M."/>
            <person name="Sperschneider J."/>
            <person name="Matny O."/>
            <person name="Nguyen-Phuc H."/>
            <person name="Mago R."/>
            <person name="Raley C."/>
            <person name="Miller M.E."/>
            <person name="Silverstein K.A.T."/>
            <person name="Henningsen E."/>
            <person name="Hirsch C.D."/>
            <person name="Visser B."/>
            <person name="Pretorius Z.A."/>
            <person name="Steffenson B.J."/>
            <person name="Schwessinger B."/>
            <person name="Dodds P.N."/>
            <person name="Figueroa M."/>
        </authorList>
    </citation>
    <scope>NUCLEOTIDE SEQUENCE [LARGE SCALE GENOMIC DNA]</scope>
    <source>
        <strain evidence="2">21-0</strain>
        <strain evidence="3 5">Ug99</strain>
    </source>
</reference>
<dbReference type="Proteomes" id="UP000325313">
    <property type="component" value="Unassembled WGS sequence"/>
</dbReference>
<dbReference type="AlphaFoldDB" id="A0A5B0QS96"/>
<feature type="region of interest" description="Disordered" evidence="1">
    <location>
        <begin position="128"/>
        <end position="152"/>
    </location>
</feature>
<sequence length="205" mass="23098">MINRGPLDAFAENLHQWDNTSIEAARKKPGSRESAMPNCRPNSVSNHLEEVLREIGHSDRSLCEVVPTATFFVINRCHIGTRNVLDEVCYRSSRVPPRKLFRLDPDVYMCFSESEGSFADGCQLNTNPSIPTRKHPPARDLRHQSAGGTRHAGVTSKNEAWQCFTHLLTLKRGYCREGLNSSHGGAPMRPPAKNFEISVFKFHRL</sequence>
<comment type="caution">
    <text evidence="2">The sequence shown here is derived from an EMBL/GenBank/DDBJ whole genome shotgun (WGS) entry which is preliminary data.</text>
</comment>
<keyword evidence="4" id="KW-1185">Reference proteome</keyword>
<evidence type="ECO:0000256" key="1">
    <source>
        <dbReference type="SAM" id="MobiDB-lite"/>
    </source>
</evidence>
<protein>
    <submittedName>
        <fullName evidence="2">Uncharacterized protein</fullName>
    </submittedName>
</protein>
<organism evidence="2 4">
    <name type="scientific">Puccinia graminis f. sp. tritici</name>
    <dbReference type="NCBI Taxonomy" id="56615"/>
    <lineage>
        <taxon>Eukaryota</taxon>
        <taxon>Fungi</taxon>
        <taxon>Dikarya</taxon>
        <taxon>Basidiomycota</taxon>
        <taxon>Pucciniomycotina</taxon>
        <taxon>Pucciniomycetes</taxon>
        <taxon>Pucciniales</taxon>
        <taxon>Pucciniaceae</taxon>
        <taxon>Puccinia</taxon>
    </lineage>
</organism>
<dbReference type="OrthoDB" id="10357380at2759"/>
<dbReference type="Proteomes" id="UP000324748">
    <property type="component" value="Unassembled WGS sequence"/>
</dbReference>
<accession>A0A5B0QS96</accession>
<evidence type="ECO:0000313" key="3">
    <source>
        <dbReference type="EMBL" id="KAA1134718.1"/>
    </source>
</evidence>
<dbReference type="EMBL" id="VSWC01000003">
    <property type="protein sequence ID" value="KAA1116137.1"/>
    <property type="molecule type" value="Genomic_DNA"/>
</dbReference>
<evidence type="ECO:0000313" key="4">
    <source>
        <dbReference type="Proteomes" id="UP000324748"/>
    </source>
</evidence>